<evidence type="ECO:0000256" key="1">
    <source>
        <dbReference type="SAM" id="MobiDB-lite"/>
    </source>
</evidence>
<feature type="region of interest" description="Disordered" evidence="1">
    <location>
        <begin position="49"/>
        <end position="68"/>
    </location>
</feature>
<evidence type="ECO:0000256" key="3">
    <source>
        <dbReference type="SAM" id="SignalP"/>
    </source>
</evidence>
<evidence type="ECO:0000256" key="2">
    <source>
        <dbReference type="SAM" id="Phobius"/>
    </source>
</evidence>
<keyword evidence="2" id="KW-0812">Transmembrane</keyword>
<reference evidence="4" key="1">
    <citation type="journal article" date="2015" name="PLoS ONE">
        <title>Comprehensive Evaluation of Toxoplasma gondii VEG and Neospora caninum LIV Genomes with Tachyzoite Stage Transcriptome and Proteome Defines Novel Transcript Features.</title>
        <authorList>
            <person name="Ramaprasad A."/>
            <person name="Mourier T."/>
            <person name="Naeem R."/>
            <person name="Malas T.B."/>
            <person name="Moussa E."/>
            <person name="Panigrahi A."/>
            <person name="Vermont S.J."/>
            <person name="Otto T.D."/>
            <person name="Wastling J."/>
            <person name="Pain A."/>
        </authorList>
    </citation>
    <scope>NUCLEOTIDE SEQUENCE</scope>
    <source>
        <strain evidence="4">VEG</strain>
    </source>
</reference>
<keyword evidence="3" id="KW-0732">Signal</keyword>
<feature type="transmembrane region" description="Helical" evidence="2">
    <location>
        <begin position="1372"/>
        <end position="1395"/>
    </location>
</feature>
<feature type="chain" id="PRO_5002524043" evidence="3">
    <location>
        <begin position="25"/>
        <end position="1505"/>
    </location>
</feature>
<feature type="signal peptide" evidence="3">
    <location>
        <begin position="1"/>
        <end position="24"/>
    </location>
</feature>
<sequence length="1505" mass="169352">MTKRAGLPLGRAFLVLILLSAADSLFFSSFPRSALQLFSSVLFTDAAEPDSDATPGLRPQPSPRTFRPTGYQRIEVKTVDEELPEDLKVYTASTRGSSSRTFEVRNAGGRQEGFTLSVLTAGGPLPHGSWSWSGTPPEVQTTGGSQISFGWVPDTETPSLPERNLLQLKRMLRDEGLIEAVQLRAAEKGCPVAVLHNLRQLPVNFREVLHEEYESRSNPAKMYEVANSYVQQRGSDAARWSVSQSVELSLLEMHATSTTDPRGSSAVPSFLETGPQVRVAMTDAVPSGIRVYATPPVPRPVPVQSNQTEKERSPTSKRLVGMQLGLYLICKLAALFGHPTLFLNPYYTEQQLLEAVAQALGIAPPHRGDFENEGNEAQATANQHNGSADQLLAAIEIFRLGPNPYTIGHVLTLMIAYLDYESFFGASPSKPFHSWVSLAASAGNNTGFAMLDEMCDNHRGPKRRGQKHWYQTGGARKHKNRDMLPLHRQLCDALELVLNGVQQIQIDLMDELGKYKTGVEPLVDPATNSARIHTRTCRGLSPVCDYEATILAPVRALEPHEQQDSLRTKKAFNLVTGYGSGHVGQITGSIAEPFSHSWRTRWGKVVADPTAYGEIFERTLWFDDRELMAKSSGALFRQYDRIAKDSMSFGVFMNVENGLLKKDMRSKLEAYISQRKSFVEKRQQSRFAKLRKKIPENDPYALRAAIFLALNSRTFCAQPTSFLSSFRTFLTNQYHKLSQGRNLPRSQRSLMAFMRTGQVKFFQEWCSFDPLAVNALFLFRFAVSGTGKFSDINRNSPRQIKAIPSTLPHCSEDPAALHDRQHTRVSRNKKTMRILNSKWTPAVLKKLMRKVNHKHMAREAKALLLRSLDPTVLSSIVTAFDFITHTQANLEVNQNAFMYHEVRAREVSRQSAAEKGSHRLHERGLVRETDDMIKRWAEHGIPGDIKRRLARGEKLPEGMSFGGIPIPNLTNWDAQLNSKWLEAYNAYLRHPYGRAALNARDPVALLVKDSRDRLQAEAEGTIFLGRIAKRVHQSKNLLRRAGRALKTFFLSLLRENERSEYAVWFGVKVDMRQVIQTCRQINSVAEVVKNDRLYDFITDGWLELVKDVVAGYTKASVRVPGFDTISAANEQLRKEGVAAATARNQGFLSIHYDYANLPEEERKKEFQRSMCMEQCEALWKLVMAFVMPNLQNPKKLKGYEKDFSGAKEIEKLNSPHHVNAFRFSLSVQIDFFDNMLDKTSKKNLKAMKFGASTWFTYAMKLAGQVNSEMGNPNLGTALYMQAAYYGNYIRKWMEQRRKSRKQAIIGVLTLGMMGLYALLNVADIVQHMEDIGGAPPVSCVTNEILGVTCAPQAIAKATTSAARVATQDFLKVGLFAGMAPYLMLPMAVVSVWNILKSEIKVLLQFEMALKHTFTRLKRWLAAPFKNWWAKRGRLKDALFRRASQTYRKTEQETKQPPRPRNLHNPSSWGDTELDSLGVPPEPFVQDFEIKYTTPVFPMSAPLIKA</sequence>
<keyword evidence="2" id="KW-1133">Transmembrane helix</keyword>
<evidence type="ECO:0000313" key="4">
    <source>
        <dbReference type="EMBL" id="CEL78016.1"/>
    </source>
</evidence>
<organism evidence="4">
    <name type="scientific">Toxoplasma gondii (strain ATCC 50861 / VEG)</name>
    <dbReference type="NCBI Taxonomy" id="432359"/>
    <lineage>
        <taxon>Eukaryota</taxon>
        <taxon>Sar</taxon>
        <taxon>Alveolata</taxon>
        <taxon>Apicomplexa</taxon>
        <taxon>Conoidasida</taxon>
        <taxon>Coccidia</taxon>
        <taxon>Eucoccidiorida</taxon>
        <taxon>Eimeriorina</taxon>
        <taxon>Sarcocystidae</taxon>
        <taxon>Toxoplasma</taxon>
    </lineage>
</organism>
<keyword evidence="2" id="KW-0472">Membrane</keyword>
<dbReference type="EMBL" id="LN714502">
    <property type="protein sequence ID" value="CEL78016.1"/>
    <property type="molecule type" value="Genomic_DNA"/>
</dbReference>
<feature type="region of interest" description="Disordered" evidence="1">
    <location>
        <begin position="1445"/>
        <end position="1471"/>
    </location>
</feature>
<name>A0A0F7V699_TOXGV</name>
<protein>
    <submittedName>
        <fullName evidence="4">Rhoptry neck protein 2</fullName>
    </submittedName>
</protein>
<gene>
    <name evidence="4" type="ORF">BN1205_007690</name>
</gene>
<feature type="transmembrane region" description="Helical" evidence="2">
    <location>
        <begin position="1303"/>
        <end position="1322"/>
    </location>
</feature>
<feature type="region of interest" description="Disordered" evidence="1">
    <location>
        <begin position="291"/>
        <end position="316"/>
    </location>
</feature>
<proteinExistence type="predicted"/>
<accession>A0A0F7V699</accession>